<gene>
    <name evidence="3" type="ORF">BU24DRAFT_256767</name>
</gene>
<dbReference type="GO" id="GO:0070898">
    <property type="term" value="P:RNA polymerase III preinitiation complex assembly"/>
    <property type="evidence" value="ECO:0007669"/>
    <property type="project" value="TreeGrafter"/>
</dbReference>
<dbReference type="GeneID" id="54279848"/>
<sequence>MSSEGGSAQPPAGGTDKSHALKPAPGFSSFINKSGAGKKFGPKAIRRRPAPPAASTKAAAPSDTQEAAENEAPPDSLPVEDTTTQPVLPTPAASQGTAVQDVPIVPPTAEPLPTIRGPIPTPESTPLSTEDASNVPTEVPSEAPSDRQAAEELEPERPAKRRRTEKAATKETVIETTEPALESSTADSESTRPEDVPVQSRDDIPIDPALEPTAGKVTAAGGNQVVQEESPTTRRRRTLPWQAVNKPTVEEENEETGAGESQTEAPAEETRSRTRAKPKPKPVRRRGKKQDAGADANGADVNGEVVNPEEEADSAPPVAPKTRRTRKTKAAAATQTPDGEAQEGESAEPPAPKPKKKRAPRKKKSPTAESGTREEADGENQDLPPSQRRRAEREATPSDAEDQMIDPGATFMDNLASRNIKIGRLSQRERKMREINWEEVRQRQRAEEALVTSAEARNAVDAALNEAGEARDATTNIGSGPQLQLINGQMVLSTNNNGVRESQLDAEIDMMEEIQEDDLTTRITSRSFMKNDKRHPQEFMLPGQGKRWNAEATEHFYAGLARFGTDFMMISSLFPGTTRRSIKTKFVREERENPARIKQVLNAPRRNNDWESYLTHSGRTNDEFKDTDNIMRELAEEEARMRIEINAAKEVAEEERKQRHAAGIFSDNEDGGDKENGKKKGRKRRGQQAANVGGFALRPGEEIVDDDEMPDF</sequence>
<feature type="domain" description="Transcription factor TFIIIB component B'' Myb" evidence="2">
    <location>
        <begin position="545"/>
        <end position="616"/>
    </location>
</feature>
<feature type="compositionally biased region" description="Basic residues" evidence="1">
    <location>
        <begin position="353"/>
        <end position="365"/>
    </location>
</feature>
<dbReference type="InterPro" id="IPR009057">
    <property type="entry name" value="Homeodomain-like_sf"/>
</dbReference>
<feature type="compositionally biased region" description="Basic residues" evidence="1">
    <location>
        <begin position="273"/>
        <end position="288"/>
    </location>
</feature>
<dbReference type="AlphaFoldDB" id="A0A6A5XK47"/>
<feature type="compositionally biased region" description="Basic and acidic residues" evidence="1">
    <location>
        <begin position="144"/>
        <end position="158"/>
    </location>
</feature>
<feature type="compositionally biased region" description="Basic and acidic residues" evidence="1">
    <location>
        <begin position="189"/>
        <end position="204"/>
    </location>
</feature>
<proteinExistence type="predicted"/>
<evidence type="ECO:0000259" key="2">
    <source>
        <dbReference type="Pfam" id="PF15963"/>
    </source>
</evidence>
<keyword evidence="4" id="KW-1185">Reference proteome</keyword>
<feature type="compositionally biased region" description="Low complexity" evidence="1">
    <location>
        <begin position="53"/>
        <end position="62"/>
    </location>
</feature>
<protein>
    <recommendedName>
        <fullName evidence="2">Transcription factor TFIIIB component B'' Myb domain-containing protein</fullName>
    </recommendedName>
</protein>
<feature type="region of interest" description="Disordered" evidence="1">
    <location>
        <begin position="651"/>
        <end position="712"/>
    </location>
</feature>
<organism evidence="3 4">
    <name type="scientific">Aaosphaeria arxii CBS 175.79</name>
    <dbReference type="NCBI Taxonomy" id="1450172"/>
    <lineage>
        <taxon>Eukaryota</taxon>
        <taxon>Fungi</taxon>
        <taxon>Dikarya</taxon>
        <taxon>Ascomycota</taxon>
        <taxon>Pezizomycotina</taxon>
        <taxon>Dothideomycetes</taxon>
        <taxon>Pleosporomycetidae</taxon>
        <taxon>Pleosporales</taxon>
        <taxon>Pleosporales incertae sedis</taxon>
        <taxon>Aaosphaeria</taxon>
    </lineage>
</organism>
<reference evidence="3" key="1">
    <citation type="journal article" date="2020" name="Stud. Mycol.">
        <title>101 Dothideomycetes genomes: a test case for predicting lifestyles and emergence of pathogens.</title>
        <authorList>
            <person name="Haridas S."/>
            <person name="Albert R."/>
            <person name="Binder M."/>
            <person name="Bloem J."/>
            <person name="Labutti K."/>
            <person name="Salamov A."/>
            <person name="Andreopoulos B."/>
            <person name="Baker S."/>
            <person name="Barry K."/>
            <person name="Bills G."/>
            <person name="Bluhm B."/>
            <person name="Cannon C."/>
            <person name="Castanera R."/>
            <person name="Culley D."/>
            <person name="Daum C."/>
            <person name="Ezra D."/>
            <person name="Gonzalez J."/>
            <person name="Henrissat B."/>
            <person name="Kuo A."/>
            <person name="Liang C."/>
            <person name="Lipzen A."/>
            <person name="Lutzoni F."/>
            <person name="Magnuson J."/>
            <person name="Mondo S."/>
            <person name="Nolan M."/>
            <person name="Ohm R."/>
            <person name="Pangilinan J."/>
            <person name="Park H.-J."/>
            <person name="Ramirez L."/>
            <person name="Alfaro M."/>
            <person name="Sun H."/>
            <person name="Tritt A."/>
            <person name="Yoshinaga Y."/>
            <person name="Zwiers L.-H."/>
            <person name="Turgeon B."/>
            <person name="Goodwin S."/>
            <person name="Spatafora J."/>
            <person name="Crous P."/>
            <person name="Grigoriev I."/>
        </authorList>
    </citation>
    <scope>NUCLEOTIDE SEQUENCE</scope>
    <source>
        <strain evidence="3">CBS 175.79</strain>
    </source>
</reference>
<evidence type="ECO:0000313" key="4">
    <source>
        <dbReference type="Proteomes" id="UP000799778"/>
    </source>
</evidence>
<name>A0A6A5XK47_9PLEO</name>
<feature type="compositionally biased region" description="Low complexity" evidence="1">
    <location>
        <begin position="293"/>
        <end position="303"/>
    </location>
</feature>
<dbReference type="Pfam" id="PF15963">
    <property type="entry name" value="Myb_DNA-bind_7"/>
    <property type="match status" value="1"/>
</dbReference>
<evidence type="ECO:0000313" key="3">
    <source>
        <dbReference type="EMBL" id="KAF2012674.1"/>
    </source>
</evidence>
<dbReference type="EMBL" id="ML978072">
    <property type="protein sequence ID" value="KAF2012674.1"/>
    <property type="molecule type" value="Genomic_DNA"/>
</dbReference>
<feature type="compositionally biased region" description="Acidic residues" evidence="1">
    <location>
        <begin position="702"/>
        <end position="712"/>
    </location>
</feature>
<dbReference type="InterPro" id="IPR039467">
    <property type="entry name" value="TFIIIB_B''_Myb"/>
</dbReference>
<dbReference type="Proteomes" id="UP000799778">
    <property type="component" value="Unassembled WGS sequence"/>
</dbReference>
<dbReference type="GO" id="GO:0000126">
    <property type="term" value="C:transcription factor TFIIIB complex"/>
    <property type="evidence" value="ECO:0007669"/>
    <property type="project" value="TreeGrafter"/>
</dbReference>
<feature type="compositionally biased region" description="Polar residues" evidence="1">
    <location>
        <begin position="81"/>
        <end position="98"/>
    </location>
</feature>
<evidence type="ECO:0000256" key="1">
    <source>
        <dbReference type="SAM" id="MobiDB-lite"/>
    </source>
</evidence>
<dbReference type="SUPFAM" id="SSF46689">
    <property type="entry name" value="Homeodomain-like"/>
    <property type="match status" value="1"/>
</dbReference>
<dbReference type="PANTHER" id="PTHR22929:SF0">
    <property type="entry name" value="TRANSCRIPTION FACTOR TFIIIB COMPONENT B'' HOMOLOG"/>
    <property type="match status" value="1"/>
</dbReference>
<dbReference type="RefSeq" id="XP_033381013.1">
    <property type="nucleotide sequence ID" value="XM_033522451.1"/>
</dbReference>
<dbReference type="OrthoDB" id="272624at2759"/>
<feature type="compositionally biased region" description="Basic residues" evidence="1">
    <location>
        <begin position="40"/>
        <end position="49"/>
    </location>
</feature>
<feature type="region of interest" description="Disordered" evidence="1">
    <location>
        <begin position="1"/>
        <end position="412"/>
    </location>
</feature>
<accession>A0A6A5XK47</accession>
<feature type="compositionally biased region" description="Polar residues" evidence="1">
    <location>
        <begin position="122"/>
        <end position="136"/>
    </location>
</feature>
<dbReference type="PANTHER" id="PTHR22929">
    <property type="entry name" value="RNA POLYMERASE III TRANSCRIPTION INITIATION FACTOR B"/>
    <property type="match status" value="1"/>
</dbReference>
<dbReference type="GO" id="GO:0001156">
    <property type="term" value="F:TFIIIC-class transcription factor complex binding"/>
    <property type="evidence" value="ECO:0007669"/>
    <property type="project" value="TreeGrafter"/>
</dbReference>